<keyword evidence="11" id="KW-1185">Reference proteome</keyword>
<keyword evidence="4 8" id="KW-0653">Protein transport</keyword>
<reference evidence="9 11" key="1">
    <citation type="submission" date="2020-11" db="EMBL/GenBank/DDBJ databases">
        <title>Kefir isolates.</title>
        <authorList>
            <person name="Marcisauskas S."/>
            <person name="Kim Y."/>
            <person name="Blasche S."/>
        </authorList>
    </citation>
    <scope>NUCLEOTIDE SEQUENCE [LARGE SCALE GENOMIC DNA]</scope>
    <source>
        <strain evidence="9 11">KR</strain>
    </source>
</reference>
<organism evidence="9 11">
    <name type="scientific">Rhodotorula mucilaginosa</name>
    <name type="common">Yeast</name>
    <name type="synonym">Rhodotorula rubra</name>
    <dbReference type="NCBI Taxonomy" id="5537"/>
    <lineage>
        <taxon>Eukaryota</taxon>
        <taxon>Fungi</taxon>
        <taxon>Dikarya</taxon>
        <taxon>Basidiomycota</taxon>
        <taxon>Pucciniomycotina</taxon>
        <taxon>Microbotryomycetes</taxon>
        <taxon>Sporidiobolales</taxon>
        <taxon>Sporidiobolaceae</taxon>
        <taxon>Rhodotorula</taxon>
    </lineage>
</organism>
<feature type="transmembrane region" description="Helical" evidence="8">
    <location>
        <begin position="69"/>
        <end position="90"/>
    </location>
</feature>
<keyword evidence="5 8" id="KW-1133">Transmembrane helix</keyword>
<keyword evidence="8" id="KW-0333">Golgi apparatus</keyword>
<evidence type="ECO:0000313" key="9">
    <source>
        <dbReference type="EMBL" id="KAG0655756.1"/>
    </source>
</evidence>
<evidence type="ECO:0000256" key="7">
    <source>
        <dbReference type="ARBA" id="ARBA00025800"/>
    </source>
</evidence>
<evidence type="ECO:0000256" key="1">
    <source>
        <dbReference type="ARBA" id="ARBA00004141"/>
    </source>
</evidence>
<dbReference type="AlphaFoldDB" id="A0A9P7B309"/>
<dbReference type="InterPro" id="IPR007305">
    <property type="entry name" value="Vesicle_transpt_Got1/SFT2"/>
</dbReference>
<comment type="subcellular location">
    <subcellularLocation>
        <location evidence="8">Golgi apparatus membrane</location>
        <topology evidence="8">Multi-pass membrane protein</topology>
    </subcellularLocation>
    <subcellularLocation>
        <location evidence="1">Membrane</location>
        <topology evidence="1">Multi-pass membrane protein</topology>
    </subcellularLocation>
</comment>
<evidence type="ECO:0000313" key="10">
    <source>
        <dbReference type="EMBL" id="KAG0656172.1"/>
    </source>
</evidence>
<dbReference type="InterPro" id="IPR011691">
    <property type="entry name" value="Vesicle_transpt_SFT2"/>
</dbReference>
<feature type="transmembrane region" description="Helical" evidence="8">
    <location>
        <begin position="128"/>
        <end position="147"/>
    </location>
</feature>
<dbReference type="GO" id="GO:0015031">
    <property type="term" value="P:protein transport"/>
    <property type="evidence" value="ECO:0007669"/>
    <property type="project" value="UniProtKB-KW"/>
</dbReference>
<comment type="similarity">
    <text evidence="7 8">Belongs to the SFT2 family.</text>
</comment>
<dbReference type="EMBL" id="PUHQ01000112">
    <property type="protein sequence ID" value="KAG0655756.1"/>
    <property type="molecule type" value="Genomic_DNA"/>
</dbReference>
<dbReference type="GO" id="GO:0000139">
    <property type="term" value="C:Golgi membrane"/>
    <property type="evidence" value="ECO:0007669"/>
    <property type="project" value="UniProtKB-SubCell"/>
</dbReference>
<keyword evidence="2 8" id="KW-0813">Transport</keyword>
<evidence type="ECO:0000313" key="11">
    <source>
        <dbReference type="Proteomes" id="UP000777482"/>
    </source>
</evidence>
<gene>
    <name evidence="10" type="ORF">C6P46_000411</name>
    <name evidence="9" type="ORF">C6P46_000718</name>
</gene>
<dbReference type="GO" id="GO:0016192">
    <property type="term" value="P:vesicle-mediated transport"/>
    <property type="evidence" value="ECO:0007669"/>
    <property type="project" value="InterPro"/>
</dbReference>
<dbReference type="PANTHER" id="PTHR23137:SF6">
    <property type="entry name" value="VESICLE TRANSPORT PROTEIN"/>
    <property type="match status" value="1"/>
</dbReference>
<dbReference type="EMBL" id="PUHQ01000102">
    <property type="protein sequence ID" value="KAG0656172.1"/>
    <property type="molecule type" value="Genomic_DNA"/>
</dbReference>
<comment type="function">
    <text evidence="8">Nonessential protein required for the fusion of transport vesicles derived from the endocytic pathway with the Golgi complex.</text>
</comment>
<dbReference type="Proteomes" id="UP000777482">
    <property type="component" value="Unassembled WGS sequence"/>
</dbReference>
<proteinExistence type="inferred from homology"/>
<evidence type="ECO:0000256" key="3">
    <source>
        <dbReference type="ARBA" id="ARBA00022692"/>
    </source>
</evidence>
<dbReference type="Pfam" id="PF04178">
    <property type="entry name" value="Got1"/>
    <property type="match status" value="1"/>
</dbReference>
<feature type="transmembrane region" description="Helical" evidence="8">
    <location>
        <begin position="102"/>
        <end position="122"/>
    </location>
</feature>
<keyword evidence="6 8" id="KW-0472">Membrane</keyword>
<dbReference type="PANTHER" id="PTHR23137">
    <property type="entry name" value="VESICLE TRANSPORT PROTEIN-RELATED"/>
    <property type="match status" value="1"/>
</dbReference>
<evidence type="ECO:0000256" key="2">
    <source>
        <dbReference type="ARBA" id="ARBA00022448"/>
    </source>
</evidence>
<dbReference type="OrthoDB" id="73614at2759"/>
<evidence type="ECO:0000256" key="4">
    <source>
        <dbReference type="ARBA" id="ARBA00022927"/>
    </source>
</evidence>
<accession>A0A9P7B309</accession>
<keyword evidence="3 8" id="KW-0812">Transmembrane</keyword>
<evidence type="ECO:0000256" key="8">
    <source>
        <dbReference type="RuleBase" id="RU363111"/>
    </source>
</evidence>
<evidence type="ECO:0000256" key="5">
    <source>
        <dbReference type="ARBA" id="ARBA00022989"/>
    </source>
</evidence>
<name>A0A9P7B309_RHOMI</name>
<sequence>MEGLWNKLSGSESAAIVDNMTTGDDSAFKFLDLTRTQRLYGFGICLVCGFALSLIGAICFVLGQITLFATLYTLGVVCSLVGTGFLLGFWKQCKMMMDPVRIYAAGIFLLCIALTFVFAFAIEIDVLVIIFAVATYLSYAWYSLSYIPYARALARKLWPW</sequence>
<feature type="transmembrane region" description="Helical" evidence="8">
    <location>
        <begin position="39"/>
        <end position="63"/>
    </location>
</feature>
<evidence type="ECO:0000256" key="6">
    <source>
        <dbReference type="ARBA" id="ARBA00023136"/>
    </source>
</evidence>
<comment type="caution">
    <text evidence="9">The sequence shown here is derived from an EMBL/GenBank/DDBJ whole genome shotgun (WGS) entry which is preliminary data.</text>
</comment>
<protein>
    <recommendedName>
        <fullName evidence="8">Protein transport protein SFT2</fullName>
    </recommendedName>
</protein>